<accession>A0A2W2FK30</accession>
<feature type="compositionally biased region" description="Low complexity" evidence="1">
    <location>
        <begin position="225"/>
        <end position="234"/>
    </location>
</feature>
<keyword evidence="2" id="KW-0732">Signal</keyword>
<name>A0A2W2FK30_9ACTN</name>
<dbReference type="RefSeq" id="WP_111170984.1">
    <property type="nucleotide sequence ID" value="NZ_POUA01000355.1"/>
</dbReference>
<feature type="region of interest" description="Disordered" evidence="1">
    <location>
        <begin position="215"/>
        <end position="277"/>
    </location>
</feature>
<proteinExistence type="predicted"/>
<dbReference type="InterPro" id="IPR036938">
    <property type="entry name" value="PAP2/HPO_sf"/>
</dbReference>
<dbReference type="Proteomes" id="UP000248544">
    <property type="component" value="Unassembled WGS sequence"/>
</dbReference>
<reference evidence="3 4" key="1">
    <citation type="submission" date="2018-01" db="EMBL/GenBank/DDBJ databases">
        <title>Draft genome sequence of Sphaerisporangium sp. 7K107.</title>
        <authorList>
            <person name="Sahin N."/>
            <person name="Saygin H."/>
            <person name="Ay H."/>
        </authorList>
    </citation>
    <scope>NUCLEOTIDE SEQUENCE [LARGE SCALE GENOMIC DNA]</scope>
    <source>
        <strain evidence="3 4">7K107</strain>
    </source>
</reference>
<feature type="signal peptide" evidence="2">
    <location>
        <begin position="1"/>
        <end position="23"/>
    </location>
</feature>
<feature type="chain" id="PRO_5039211913" evidence="2">
    <location>
        <begin position="24"/>
        <end position="277"/>
    </location>
</feature>
<dbReference type="PANTHER" id="PTHR34599:SF1">
    <property type="entry name" value="PHOSPHATIDIC ACID PHOSPHATASE TYPE 2_HALOPEROXIDASE DOMAIN-CONTAINING PROTEIN"/>
    <property type="match status" value="1"/>
</dbReference>
<dbReference type="CDD" id="cd03398">
    <property type="entry name" value="PAP2_haloperoxidase"/>
    <property type="match status" value="1"/>
</dbReference>
<sequence>MSRIRPLIGLGAAAALLSGALVAPPWSNDLDGTYKPPGQHIDHTIQVLKEAPLAGRTQLQNAKLFALVSLAIGDAAISAWDIEFDTDTDLWRPESAIRLRDVDPETGWKPESRNTQGVSFSPPFPAYISGHATFGGAWAGVMKRHLGTDALAWTGTTDDPFAQGVQRRFTSFSGAANENALGRVWLGVHYRFDGQFGVATGDNIADWVNGNFLGAPSPASPSRPTPSTGRSPTASAPPTPAVPGGSAHRPAATRSTPARPGSPSPSLRRAAASTPTA</sequence>
<dbReference type="InterPro" id="IPR052559">
    <property type="entry name" value="V-haloperoxidase"/>
</dbReference>
<dbReference type="SUPFAM" id="SSF48317">
    <property type="entry name" value="Acid phosphatase/Vanadium-dependent haloperoxidase"/>
    <property type="match status" value="1"/>
</dbReference>
<evidence type="ECO:0000256" key="2">
    <source>
        <dbReference type="SAM" id="SignalP"/>
    </source>
</evidence>
<dbReference type="PANTHER" id="PTHR34599">
    <property type="entry name" value="PEROXIDASE-RELATED"/>
    <property type="match status" value="1"/>
</dbReference>
<dbReference type="EMBL" id="POUA01000355">
    <property type="protein sequence ID" value="PZG30309.1"/>
    <property type="molecule type" value="Genomic_DNA"/>
</dbReference>
<gene>
    <name evidence="3" type="ORF">C1I98_31300</name>
</gene>
<organism evidence="3 4">
    <name type="scientific">Spongiactinospora gelatinilytica</name>
    <dbReference type="NCBI Taxonomy" id="2666298"/>
    <lineage>
        <taxon>Bacteria</taxon>
        <taxon>Bacillati</taxon>
        <taxon>Actinomycetota</taxon>
        <taxon>Actinomycetes</taxon>
        <taxon>Streptosporangiales</taxon>
        <taxon>Streptosporangiaceae</taxon>
        <taxon>Spongiactinospora</taxon>
    </lineage>
</organism>
<protein>
    <submittedName>
        <fullName evidence="3">Uncharacterized protein</fullName>
    </submittedName>
</protein>
<feature type="compositionally biased region" description="Low complexity" evidence="1">
    <location>
        <begin position="257"/>
        <end position="277"/>
    </location>
</feature>
<evidence type="ECO:0000256" key="1">
    <source>
        <dbReference type="SAM" id="MobiDB-lite"/>
    </source>
</evidence>
<dbReference type="Gene3D" id="1.10.606.20">
    <property type="match status" value="1"/>
</dbReference>
<evidence type="ECO:0000313" key="3">
    <source>
        <dbReference type="EMBL" id="PZG30309.1"/>
    </source>
</evidence>
<dbReference type="AlphaFoldDB" id="A0A2W2FK30"/>
<keyword evidence="4" id="KW-1185">Reference proteome</keyword>
<evidence type="ECO:0000313" key="4">
    <source>
        <dbReference type="Proteomes" id="UP000248544"/>
    </source>
</evidence>
<comment type="caution">
    <text evidence="3">The sequence shown here is derived from an EMBL/GenBank/DDBJ whole genome shotgun (WGS) entry which is preliminary data.</text>
</comment>